<dbReference type="AlphaFoldDB" id="A0A0E9WZK1"/>
<organism evidence="1">
    <name type="scientific">Anguilla anguilla</name>
    <name type="common">European freshwater eel</name>
    <name type="synonym">Muraena anguilla</name>
    <dbReference type="NCBI Taxonomy" id="7936"/>
    <lineage>
        <taxon>Eukaryota</taxon>
        <taxon>Metazoa</taxon>
        <taxon>Chordata</taxon>
        <taxon>Craniata</taxon>
        <taxon>Vertebrata</taxon>
        <taxon>Euteleostomi</taxon>
        <taxon>Actinopterygii</taxon>
        <taxon>Neopterygii</taxon>
        <taxon>Teleostei</taxon>
        <taxon>Anguilliformes</taxon>
        <taxon>Anguillidae</taxon>
        <taxon>Anguilla</taxon>
    </lineage>
</organism>
<dbReference type="EMBL" id="GBXM01012931">
    <property type="protein sequence ID" value="JAH95646.1"/>
    <property type="molecule type" value="Transcribed_RNA"/>
</dbReference>
<name>A0A0E9WZK1_ANGAN</name>
<reference evidence="1" key="2">
    <citation type="journal article" date="2015" name="Fish Shellfish Immunol.">
        <title>Early steps in the European eel (Anguilla anguilla)-Vibrio vulnificus interaction in the gills: Role of the RtxA13 toxin.</title>
        <authorList>
            <person name="Callol A."/>
            <person name="Pajuelo D."/>
            <person name="Ebbesson L."/>
            <person name="Teles M."/>
            <person name="MacKenzie S."/>
            <person name="Amaro C."/>
        </authorList>
    </citation>
    <scope>NUCLEOTIDE SEQUENCE</scope>
</reference>
<proteinExistence type="predicted"/>
<evidence type="ECO:0000313" key="1">
    <source>
        <dbReference type="EMBL" id="JAH95646.1"/>
    </source>
</evidence>
<accession>A0A0E9WZK1</accession>
<sequence>MEWIYGTALTQVITRVAIFQISQGQENKQTNIITCNITNDNDPVSILGSHLLHPGHL</sequence>
<protein>
    <submittedName>
        <fullName evidence="1">Uncharacterized protein</fullName>
    </submittedName>
</protein>
<reference evidence="1" key="1">
    <citation type="submission" date="2014-11" db="EMBL/GenBank/DDBJ databases">
        <authorList>
            <person name="Amaro Gonzalez C."/>
        </authorList>
    </citation>
    <scope>NUCLEOTIDE SEQUENCE</scope>
</reference>